<evidence type="ECO:0000256" key="2">
    <source>
        <dbReference type="ARBA" id="ARBA00037999"/>
    </source>
</evidence>
<dbReference type="RefSeq" id="WP_213104070.1">
    <property type="nucleotide sequence ID" value="NZ_JAGYPM010000005.1"/>
</dbReference>
<keyword evidence="5" id="KW-1185">Reference proteome</keyword>
<gene>
    <name evidence="4" type="ORF">KHA94_20955</name>
</gene>
<dbReference type="Gene3D" id="3.90.1150.10">
    <property type="entry name" value="Aspartate Aminotransferase, domain 1"/>
    <property type="match status" value="1"/>
</dbReference>
<organism evidence="4 5">
    <name type="scientific">Cytobacillus citreus</name>
    <dbReference type="NCBI Taxonomy" id="2833586"/>
    <lineage>
        <taxon>Bacteria</taxon>
        <taxon>Bacillati</taxon>
        <taxon>Bacillota</taxon>
        <taxon>Bacilli</taxon>
        <taxon>Bacillales</taxon>
        <taxon>Bacillaceae</taxon>
        <taxon>Cytobacillus</taxon>
    </lineage>
</organism>
<comment type="caution">
    <text evidence="4">The sequence shown here is derived from an EMBL/GenBank/DDBJ whole genome shotgun (WGS) entry which is preliminary data.</text>
</comment>
<dbReference type="Proteomes" id="UP000681027">
    <property type="component" value="Unassembled WGS sequence"/>
</dbReference>
<dbReference type="EMBL" id="JAGYPM010000005">
    <property type="protein sequence ID" value="MBS4192615.1"/>
    <property type="molecule type" value="Genomic_DNA"/>
</dbReference>
<dbReference type="Gene3D" id="3.40.640.10">
    <property type="entry name" value="Type I PLP-dependent aspartate aminotransferase-like (Major domain)"/>
    <property type="match status" value="1"/>
</dbReference>
<dbReference type="CDD" id="cd00616">
    <property type="entry name" value="AHBA_syn"/>
    <property type="match status" value="1"/>
</dbReference>
<dbReference type="InterPro" id="IPR015424">
    <property type="entry name" value="PyrdxlP-dep_Trfase"/>
</dbReference>
<proteinExistence type="inferred from homology"/>
<dbReference type="PANTHER" id="PTHR30244">
    <property type="entry name" value="TRANSAMINASE"/>
    <property type="match status" value="1"/>
</dbReference>
<dbReference type="InterPro" id="IPR015422">
    <property type="entry name" value="PyrdxlP-dep_Trfase_small"/>
</dbReference>
<accession>A0ABS5NXP9</accession>
<evidence type="ECO:0000313" key="5">
    <source>
        <dbReference type="Proteomes" id="UP000681027"/>
    </source>
</evidence>
<keyword evidence="1 3" id="KW-0663">Pyridoxal phosphate</keyword>
<keyword evidence="4" id="KW-0032">Aminotransferase</keyword>
<keyword evidence="4" id="KW-0808">Transferase</keyword>
<evidence type="ECO:0000256" key="3">
    <source>
        <dbReference type="RuleBase" id="RU004508"/>
    </source>
</evidence>
<dbReference type="GO" id="GO:0008483">
    <property type="term" value="F:transaminase activity"/>
    <property type="evidence" value="ECO:0007669"/>
    <property type="project" value="UniProtKB-KW"/>
</dbReference>
<evidence type="ECO:0000256" key="1">
    <source>
        <dbReference type="ARBA" id="ARBA00022898"/>
    </source>
</evidence>
<comment type="similarity">
    <text evidence="2 3">Belongs to the DegT/DnrJ/EryC1 family.</text>
</comment>
<dbReference type="PIRSF" id="PIRSF000390">
    <property type="entry name" value="PLP_StrS"/>
    <property type="match status" value="1"/>
</dbReference>
<dbReference type="SUPFAM" id="SSF53383">
    <property type="entry name" value="PLP-dependent transferases"/>
    <property type="match status" value="1"/>
</dbReference>
<protein>
    <submittedName>
        <fullName evidence="4">DegT/DnrJ/EryC1/StrS family aminotransferase</fullName>
    </submittedName>
</protein>
<dbReference type="PANTHER" id="PTHR30244:SF36">
    <property type="entry name" value="3-OXO-GLUCOSE-6-PHOSPHATE:GLUTAMATE AMINOTRANSFERASE"/>
    <property type="match status" value="1"/>
</dbReference>
<dbReference type="InterPro" id="IPR015421">
    <property type="entry name" value="PyrdxlP-dep_Trfase_major"/>
</dbReference>
<dbReference type="Pfam" id="PF01041">
    <property type="entry name" value="DegT_DnrJ_EryC1"/>
    <property type="match status" value="1"/>
</dbReference>
<sequence length="395" mass="43782">MKIQMLDLSEQYQSMREEVFHKLDEVMSSSRFILGDNVKQLESDIAKYSNAAYGVGVGNGSDAIHIALQAAGVGEGDEVITTAFTFFATGGAVARAGAKPVYVDIDPVTFNIDPSKIEAAITPKTKAVIPVHLYGQMADMDKIKEIADKHQLAVIEDAAQAIGAKYNGRNVGELGTAATYSFFPTKNLGAYGDGGMVVTSDQDLAEKARVIRVHGSKPKYYHHVLGYNSRLDELQAAILNVKFPHLDKWSEARRERAAYYTEKLNEKLSNVIQTPIEKEGNYHVFHQYTLRVPNRDELQSFLKEQGIATMIYYPTPLHVQPVFKDLGYQEGDLPETEKAAKEAISLPMYPELKKEDQDYAVEKIIEFYHIRGIGNENLNGSRNASAARESSPSIA</sequence>
<dbReference type="InterPro" id="IPR000653">
    <property type="entry name" value="DegT/StrS_aminotransferase"/>
</dbReference>
<evidence type="ECO:0000313" key="4">
    <source>
        <dbReference type="EMBL" id="MBS4192615.1"/>
    </source>
</evidence>
<reference evidence="4 5" key="1">
    <citation type="submission" date="2021-05" db="EMBL/GenBank/DDBJ databases">
        <title>Novel Bacillus species.</title>
        <authorList>
            <person name="Liu G."/>
        </authorList>
    </citation>
    <scope>NUCLEOTIDE SEQUENCE [LARGE SCALE GENOMIC DNA]</scope>
    <source>
        <strain evidence="4 5">FJAT-49705</strain>
    </source>
</reference>
<name>A0ABS5NXP9_9BACI</name>